<proteinExistence type="predicted"/>
<dbReference type="Proteomes" id="UP000280307">
    <property type="component" value="Unassembled WGS sequence"/>
</dbReference>
<gene>
    <name evidence="1" type="ORF">EI684_12240</name>
</gene>
<organism evidence="1 2">
    <name type="scientific">Candidatus Viridilinea halotolerans</name>
    <dbReference type="NCBI Taxonomy" id="2491704"/>
    <lineage>
        <taxon>Bacteria</taxon>
        <taxon>Bacillati</taxon>
        <taxon>Chloroflexota</taxon>
        <taxon>Chloroflexia</taxon>
        <taxon>Chloroflexales</taxon>
        <taxon>Chloroflexineae</taxon>
        <taxon>Oscillochloridaceae</taxon>
        <taxon>Candidatus Viridilinea</taxon>
    </lineage>
</organism>
<sequence>MVAPHPDRAPEEQACARRTIELIGLDKTPLDDLEAKDRRWNNRREAWDMAQHALQRLQGHDTEAMRDQIVETAQSKGYWSIWMTVFADDADMRQRLIAAYPGTATTCFDAACLLVARPGGRL</sequence>
<name>A0A426TYF1_9CHLR</name>
<reference evidence="1 2" key="1">
    <citation type="submission" date="2018-12" db="EMBL/GenBank/DDBJ databases">
        <title>Genome Sequence of Candidatus Viridilinea halotolerans isolated from saline sulfide-rich spring.</title>
        <authorList>
            <person name="Grouzdev D.S."/>
            <person name="Burganskaya E.I."/>
            <person name="Krutkina M.S."/>
            <person name="Sukhacheva M.V."/>
            <person name="Gorlenko V.M."/>
        </authorList>
    </citation>
    <scope>NUCLEOTIDE SEQUENCE [LARGE SCALE GENOMIC DNA]</scope>
    <source>
        <strain evidence="1">Chok-6</strain>
    </source>
</reference>
<evidence type="ECO:0000313" key="1">
    <source>
        <dbReference type="EMBL" id="RRR70979.1"/>
    </source>
</evidence>
<comment type="caution">
    <text evidence="1">The sequence shown here is derived from an EMBL/GenBank/DDBJ whole genome shotgun (WGS) entry which is preliminary data.</text>
</comment>
<evidence type="ECO:0000313" key="2">
    <source>
        <dbReference type="Proteomes" id="UP000280307"/>
    </source>
</evidence>
<protein>
    <submittedName>
        <fullName evidence="1">Uncharacterized protein</fullName>
    </submittedName>
</protein>
<dbReference type="EMBL" id="RSAS01000479">
    <property type="protein sequence ID" value="RRR70979.1"/>
    <property type="molecule type" value="Genomic_DNA"/>
</dbReference>
<dbReference type="AlphaFoldDB" id="A0A426TYF1"/>
<accession>A0A426TYF1</accession>